<evidence type="ECO:0000313" key="1">
    <source>
        <dbReference type="EMBL" id="RMI35228.1"/>
    </source>
</evidence>
<accession>A0A3M2LKD0</accession>
<keyword evidence="2" id="KW-1185">Reference proteome</keyword>
<protein>
    <submittedName>
        <fullName evidence="1">Uncharacterized protein</fullName>
    </submittedName>
</protein>
<gene>
    <name evidence="1" type="ORF">EBN03_02760</name>
</gene>
<dbReference type="RefSeq" id="WP_122186203.1">
    <property type="nucleotide sequence ID" value="NZ_RFFH01000001.1"/>
</dbReference>
<proteinExistence type="predicted"/>
<dbReference type="EMBL" id="RFFH01000001">
    <property type="protein sequence ID" value="RMI35228.1"/>
    <property type="molecule type" value="Genomic_DNA"/>
</dbReference>
<comment type="caution">
    <text evidence="1">The sequence shown here is derived from an EMBL/GenBank/DDBJ whole genome shotgun (WGS) entry which is preliminary data.</text>
</comment>
<name>A0A3M2LKD0_9NOCA</name>
<dbReference type="AlphaFoldDB" id="A0A3M2LKD0"/>
<sequence>MTALAALCCALAAACVLIWVIVSLPGRGAQSDRIRGGAGQPVPSVRDDVWPGPLNHCAPERQLTVAEAHRFMQLHRECDRTLCARKGAAWRTLVAAKRIAPDVSRIQ</sequence>
<evidence type="ECO:0000313" key="2">
    <source>
        <dbReference type="Proteomes" id="UP000279275"/>
    </source>
</evidence>
<dbReference type="OrthoDB" id="4554523at2"/>
<reference evidence="1 2" key="1">
    <citation type="submission" date="2018-10" db="EMBL/GenBank/DDBJ databases">
        <title>Isolation from cow dung.</title>
        <authorList>
            <person name="Ling L."/>
        </authorList>
    </citation>
    <scope>NUCLEOTIDE SEQUENCE [LARGE SCALE GENOMIC DNA]</scope>
    <source>
        <strain evidence="1 2">NEAU-LL90</strain>
    </source>
</reference>
<dbReference type="Proteomes" id="UP000279275">
    <property type="component" value="Unassembled WGS sequence"/>
</dbReference>
<organism evidence="1 2">
    <name type="scientific">Nocardia stercoris</name>
    <dbReference type="NCBI Taxonomy" id="2483361"/>
    <lineage>
        <taxon>Bacteria</taxon>
        <taxon>Bacillati</taxon>
        <taxon>Actinomycetota</taxon>
        <taxon>Actinomycetes</taxon>
        <taxon>Mycobacteriales</taxon>
        <taxon>Nocardiaceae</taxon>
        <taxon>Nocardia</taxon>
    </lineage>
</organism>